<keyword evidence="2" id="KW-0732">Signal</keyword>
<accession>A0A1W2BQG6</accession>
<keyword evidence="1" id="KW-0175">Coiled coil</keyword>
<protein>
    <recommendedName>
        <fullName evidence="5">Chaperone of endosialidase</fullName>
    </recommendedName>
</protein>
<feature type="chain" id="PRO_5012981008" description="Chaperone of endosialidase" evidence="2">
    <location>
        <begin position="20"/>
        <end position="411"/>
    </location>
</feature>
<feature type="signal peptide" evidence="2">
    <location>
        <begin position="1"/>
        <end position="19"/>
    </location>
</feature>
<gene>
    <name evidence="3" type="ORF">SAMN04488524_2541</name>
</gene>
<sequence>MKKFILFSSLVCACFSADAQTLQAVTDNGASTSNTLNSSNPNGFQVTGTSGNPAYMVIDQTANSGGKRWRFGHTGAASGFSSFDILNITDGIAPLSLAPNGNVGVGTTNPQNKLHIHQNVPDQAGLIVQGNTINTDFAKHYVAITLDGDYGNGTGNYSQIRSYSNLYSSWGSQLAFFTTTLGVVNTLEERMRIDDKGNVGIGVQDPASRKLKVLTSNPVNDVGAEIEIARSSGTNYGIIGKAIGSGADYNVGMFTSANGGTSNFGLRIYNVPSGANNYTVYSDSPAQAYFEGNMGIGTTNPDGYKLAVKGKVRAHEIKVETGNWPDYVFAKDYQLPTLQETEKHIKDKGHLPGIPSAAEVKANGVDLGEMNAKLLQKIEELTLHLIEQNKKFEAKISAQQQEIDLLKQKNK</sequence>
<keyword evidence="4" id="KW-1185">Reference proteome</keyword>
<feature type="coiled-coil region" evidence="1">
    <location>
        <begin position="371"/>
        <end position="409"/>
    </location>
</feature>
<organism evidence="3 4">
    <name type="scientific">Pedobacter africanus</name>
    <dbReference type="NCBI Taxonomy" id="151894"/>
    <lineage>
        <taxon>Bacteria</taxon>
        <taxon>Pseudomonadati</taxon>
        <taxon>Bacteroidota</taxon>
        <taxon>Sphingobacteriia</taxon>
        <taxon>Sphingobacteriales</taxon>
        <taxon>Sphingobacteriaceae</taxon>
        <taxon>Pedobacter</taxon>
    </lineage>
</organism>
<name>A0A1W2BQG6_9SPHI</name>
<dbReference type="OrthoDB" id="9808753at2"/>
<evidence type="ECO:0000313" key="3">
    <source>
        <dbReference type="EMBL" id="SMC74954.1"/>
    </source>
</evidence>
<dbReference type="AlphaFoldDB" id="A0A1W2BQG6"/>
<dbReference type="EMBL" id="FWXT01000001">
    <property type="protein sequence ID" value="SMC74954.1"/>
    <property type="molecule type" value="Genomic_DNA"/>
</dbReference>
<evidence type="ECO:0008006" key="5">
    <source>
        <dbReference type="Google" id="ProtNLM"/>
    </source>
</evidence>
<dbReference type="RefSeq" id="WP_084239051.1">
    <property type="nucleotide sequence ID" value="NZ_FWXT01000001.1"/>
</dbReference>
<evidence type="ECO:0000313" key="4">
    <source>
        <dbReference type="Proteomes" id="UP000192756"/>
    </source>
</evidence>
<reference evidence="4" key="1">
    <citation type="submission" date="2017-04" db="EMBL/GenBank/DDBJ databases">
        <authorList>
            <person name="Varghese N."/>
            <person name="Submissions S."/>
        </authorList>
    </citation>
    <scope>NUCLEOTIDE SEQUENCE [LARGE SCALE GENOMIC DNA]</scope>
    <source>
        <strain evidence="4">DSM 12126</strain>
    </source>
</reference>
<evidence type="ECO:0000256" key="2">
    <source>
        <dbReference type="SAM" id="SignalP"/>
    </source>
</evidence>
<dbReference type="STRING" id="151894.SAMN04488524_2541"/>
<dbReference type="Proteomes" id="UP000192756">
    <property type="component" value="Unassembled WGS sequence"/>
</dbReference>
<proteinExistence type="predicted"/>
<evidence type="ECO:0000256" key="1">
    <source>
        <dbReference type="SAM" id="Coils"/>
    </source>
</evidence>